<dbReference type="PANTHER" id="PTHR43433">
    <property type="entry name" value="HYDROLASE, ALPHA/BETA FOLD FAMILY PROTEIN"/>
    <property type="match status" value="1"/>
</dbReference>
<name>A0A381TQE8_9ZZZZ</name>
<dbReference type="InterPro" id="IPR029058">
    <property type="entry name" value="AB_hydrolase_fold"/>
</dbReference>
<organism evidence="2">
    <name type="scientific">marine metagenome</name>
    <dbReference type="NCBI Taxonomy" id="408172"/>
    <lineage>
        <taxon>unclassified sequences</taxon>
        <taxon>metagenomes</taxon>
        <taxon>ecological metagenomes</taxon>
    </lineage>
</organism>
<sequence length="244" mass="26971">MRPTVDALKSRCRVISFSLAGDSGRPFDRDQGFDAYLAQIEDVLQRAGVDDATVCGVSFGGLIALHWAARRPRRTTALILVSTPAPDFKPDRRLQRYLRSPRLFSPVFALQSPVRLGPEIWCAFDGTIDRLAFSARHLARITLSPCSPVRMAERAHLMSTVDFKAACEQVSAPTLVLTGEPELDRVVPVAGTRSYVDRITGTKEVTLNRTGHIGLVTRPQRFAEVVGQFVAFTNSTEEHVRHTA</sequence>
<gene>
    <name evidence="2" type="ORF">METZ01_LOCUS70592</name>
</gene>
<dbReference type="EMBL" id="UINC01004909">
    <property type="protein sequence ID" value="SVA17738.1"/>
    <property type="molecule type" value="Genomic_DNA"/>
</dbReference>
<evidence type="ECO:0000259" key="1">
    <source>
        <dbReference type="Pfam" id="PF12697"/>
    </source>
</evidence>
<dbReference type="InterPro" id="IPR050471">
    <property type="entry name" value="AB_hydrolase"/>
</dbReference>
<feature type="domain" description="AB hydrolase-1" evidence="1">
    <location>
        <begin position="6"/>
        <end position="225"/>
    </location>
</feature>
<dbReference type="PANTHER" id="PTHR43433:SF5">
    <property type="entry name" value="AB HYDROLASE-1 DOMAIN-CONTAINING PROTEIN"/>
    <property type="match status" value="1"/>
</dbReference>
<dbReference type="InterPro" id="IPR000073">
    <property type="entry name" value="AB_hydrolase_1"/>
</dbReference>
<dbReference type="Pfam" id="PF12697">
    <property type="entry name" value="Abhydrolase_6"/>
    <property type="match status" value="1"/>
</dbReference>
<protein>
    <recommendedName>
        <fullName evidence="1">AB hydrolase-1 domain-containing protein</fullName>
    </recommendedName>
</protein>
<accession>A0A381TQE8</accession>
<dbReference type="Gene3D" id="3.40.50.1820">
    <property type="entry name" value="alpha/beta hydrolase"/>
    <property type="match status" value="1"/>
</dbReference>
<evidence type="ECO:0000313" key="2">
    <source>
        <dbReference type="EMBL" id="SVA17738.1"/>
    </source>
</evidence>
<reference evidence="2" key="1">
    <citation type="submission" date="2018-05" db="EMBL/GenBank/DDBJ databases">
        <authorList>
            <person name="Lanie J.A."/>
            <person name="Ng W.-L."/>
            <person name="Kazmierczak K.M."/>
            <person name="Andrzejewski T.M."/>
            <person name="Davidsen T.M."/>
            <person name="Wayne K.J."/>
            <person name="Tettelin H."/>
            <person name="Glass J.I."/>
            <person name="Rusch D."/>
            <person name="Podicherti R."/>
            <person name="Tsui H.-C.T."/>
            <person name="Winkler M.E."/>
        </authorList>
    </citation>
    <scope>NUCLEOTIDE SEQUENCE</scope>
</reference>
<dbReference type="AlphaFoldDB" id="A0A381TQE8"/>
<proteinExistence type="predicted"/>
<dbReference type="SUPFAM" id="SSF53474">
    <property type="entry name" value="alpha/beta-Hydrolases"/>
    <property type="match status" value="1"/>
</dbReference>